<keyword evidence="1 3" id="KW-0695">RNA-directed DNA polymerase</keyword>
<keyword evidence="1" id="KW-0479">Metal-binding</keyword>
<dbReference type="PANTHER" id="PTHR12066">
    <property type="entry name" value="TELOMERASE REVERSE TRANSCRIPTASE"/>
    <property type="match status" value="1"/>
</dbReference>
<dbReference type="GO" id="GO:0000781">
    <property type="term" value="C:chromosome, telomeric region"/>
    <property type="evidence" value="ECO:0007669"/>
    <property type="project" value="UniProtKB-SubCell"/>
</dbReference>
<gene>
    <name evidence="3" type="primary">EST2_1</name>
    <name evidence="3" type="ORF">PRK78_005541</name>
</gene>
<dbReference type="GO" id="GO:0070034">
    <property type="term" value="F:telomerase RNA binding"/>
    <property type="evidence" value="ECO:0007669"/>
    <property type="project" value="TreeGrafter"/>
</dbReference>
<dbReference type="EC" id="2.7.7.49" evidence="1"/>
<comment type="catalytic activity">
    <reaction evidence="1">
        <text>DNA(n) + a 2'-deoxyribonucleoside 5'-triphosphate = DNA(n+1) + diphosphate</text>
        <dbReference type="Rhea" id="RHEA:22508"/>
        <dbReference type="Rhea" id="RHEA-COMP:17339"/>
        <dbReference type="Rhea" id="RHEA-COMP:17340"/>
        <dbReference type="ChEBI" id="CHEBI:33019"/>
        <dbReference type="ChEBI" id="CHEBI:61560"/>
        <dbReference type="ChEBI" id="CHEBI:173112"/>
        <dbReference type="EC" id="2.7.7.49"/>
    </reaction>
</comment>
<keyword evidence="1 3" id="KW-0548">Nucleotidyltransferase</keyword>
<comment type="subcellular location">
    <subcellularLocation>
        <location evidence="1">Nucleus</location>
    </subcellularLocation>
    <subcellularLocation>
        <location evidence="1">Chromosome</location>
        <location evidence="1">Telomere</location>
    </subcellularLocation>
</comment>
<dbReference type="PANTHER" id="PTHR12066:SF0">
    <property type="entry name" value="TELOMERASE REVERSE TRANSCRIPTASE"/>
    <property type="match status" value="1"/>
</dbReference>
<keyword evidence="4" id="KW-1185">Reference proteome</keyword>
<dbReference type="EMBL" id="CP120629">
    <property type="protein sequence ID" value="WEW60057.1"/>
    <property type="molecule type" value="Genomic_DNA"/>
</dbReference>
<keyword evidence="1" id="KW-0158">Chromosome</keyword>
<feature type="compositionally biased region" description="Basic and acidic residues" evidence="2">
    <location>
        <begin position="22"/>
        <end position="35"/>
    </location>
</feature>
<name>A0AAF0IKQ9_9EURO</name>
<protein>
    <recommendedName>
        <fullName evidence="1">Telomerase reverse transcriptase</fullName>
        <ecNumber evidence="1">2.7.7.49</ecNumber>
    </recommendedName>
    <alternativeName>
        <fullName evidence="1">Telomerase catalytic subunit</fullName>
    </alternativeName>
</protein>
<keyword evidence="1" id="KW-0460">Magnesium</keyword>
<comment type="similarity">
    <text evidence="1">Belongs to the reverse transcriptase family. Telomerase subfamily.</text>
</comment>
<feature type="region of interest" description="Disordered" evidence="2">
    <location>
        <begin position="1"/>
        <end position="35"/>
    </location>
</feature>
<keyword evidence="1 3" id="KW-0808">Transferase</keyword>
<organism evidence="3 4">
    <name type="scientific">Emydomyces testavorans</name>
    <dbReference type="NCBI Taxonomy" id="2070801"/>
    <lineage>
        <taxon>Eukaryota</taxon>
        <taxon>Fungi</taxon>
        <taxon>Dikarya</taxon>
        <taxon>Ascomycota</taxon>
        <taxon>Pezizomycotina</taxon>
        <taxon>Eurotiomycetes</taxon>
        <taxon>Eurotiomycetidae</taxon>
        <taxon>Onygenales</taxon>
        <taxon>Nannizziopsiaceae</taxon>
        <taxon>Emydomyces</taxon>
    </lineage>
</organism>
<dbReference type="Proteomes" id="UP001219355">
    <property type="component" value="Chromosome 3"/>
</dbReference>
<evidence type="ECO:0000256" key="1">
    <source>
        <dbReference type="RuleBase" id="RU365061"/>
    </source>
</evidence>
<evidence type="ECO:0000313" key="4">
    <source>
        <dbReference type="Proteomes" id="UP001219355"/>
    </source>
</evidence>
<proteinExistence type="inferred from homology"/>
<evidence type="ECO:0000256" key="2">
    <source>
        <dbReference type="SAM" id="MobiDB-lite"/>
    </source>
</evidence>
<dbReference type="AlphaFoldDB" id="A0AAF0IKQ9"/>
<accession>A0AAF0IKQ9</accession>
<dbReference type="GO" id="GO:0003720">
    <property type="term" value="F:telomerase activity"/>
    <property type="evidence" value="ECO:0007669"/>
    <property type="project" value="InterPro"/>
</dbReference>
<reference evidence="3" key="1">
    <citation type="submission" date="2023-03" db="EMBL/GenBank/DDBJ databases">
        <title>Emydomyces testavorans Genome Sequence.</title>
        <authorList>
            <person name="Hoyer L."/>
        </authorList>
    </citation>
    <scope>NUCLEOTIDE SEQUENCE</scope>
    <source>
        <strain evidence="3">16-2883</strain>
    </source>
</reference>
<sequence length="348" mass="38724">MGNKRRHSPRDTAQSRPQKRVKTPEKRELKGKAKLLEPDSTTTAHPVLSCYYPRVIKLRSYLLELLPPTSKSRRRKVASLGTQSNIADCARSTTSTADVLRVGQSQSQEAEREDTRIRDIAKLLDTTLVGVLKPSDHAESQPRQRDFAAFTQSQFRSSLLHCTDVGATSSLSEIVDFTILTLFNQHRGPYSRPPHLLCHGFQRASSHCARNREHGALAGIPGVVPQYPNKNVSMLKGFPWTDVLNLLGANCEEIMLHLLLDCGLFISLDSNKGTYYQLSDLKTIDVAASDENGPSKENENVKGVAIRAEKALLSPKNIIFVRTRVLYARPALNARGEAKLGLQHIRKI</sequence>
<comment type="function">
    <text evidence="1">Telomerase is a ribonucleoprotein enzyme essential for the replication of chromosome termini in most eukaryotes. It elongates telomeres. It is a reverse transcriptase that adds simple sequence repeats to chromosome ends by copying a template sequence within the RNA component of the enzyme.</text>
</comment>
<dbReference type="GO" id="GO:0042162">
    <property type="term" value="F:telomeric DNA binding"/>
    <property type="evidence" value="ECO:0007669"/>
    <property type="project" value="TreeGrafter"/>
</dbReference>
<evidence type="ECO:0000313" key="3">
    <source>
        <dbReference type="EMBL" id="WEW60057.1"/>
    </source>
</evidence>
<keyword evidence="1" id="KW-0539">Nucleus</keyword>
<dbReference type="InterPro" id="IPR003545">
    <property type="entry name" value="Telomerase_RT"/>
</dbReference>
<dbReference type="GO" id="GO:0046872">
    <property type="term" value="F:metal ion binding"/>
    <property type="evidence" value="ECO:0007669"/>
    <property type="project" value="UniProtKB-KW"/>
</dbReference>
<dbReference type="GO" id="GO:0000333">
    <property type="term" value="C:telomerase catalytic core complex"/>
    <property type="evidence" value="ECO:0007669"/>
    <property type="project" value="TreeGrafter"/>
</dbReference>
<keyword evidence="1" id="KW-0779">Telomere</keyword>
<dbReference type="GO" id="GO:0007004">
    <property type="term" value="P:telomere maintenance via telomerase"/>
    <property type="evidence" value="ECO:0007669"/>
    <property type="project" value="TreeGrafter"/>
</dbReference>